<evidence type="ECO:0000256" key="1">
    <source>
        <dbReference type="ARBA" id="ARBA00004395"/>
    </source>
</evidence>
<dbReference type="InterPro" id="IPR048485">
    <property type="entry name" value="COG5_helical"/>
</dbReference>
<keyword evidence="8" id="KW-1185">Reference proteome</keyword>
<feature type="domain" description="Conserved oligomeric Golgi complex subunit 5 helical" evidence="6">
    <location>
        <begin position="182"/>
        <end position="359"/>
    </location>
</feature>
<dbReference type="Pfam" id="PF10392">
    <property type="entry name" value="COG5_N"/>
    <property type="match status" value="1"/>
</dbReference>
<keyword evidence="3" id="KW-0333">Golgi apparatus</keyword>
<keyword evidence="4" id="KW-0472">Membrane</keyword>
<reference evidence="7 8" key="1">
    <citation type="submission" date="2019-07" db="EMBL/GenBank/DDBJ databases">
        <authorList>
            <person name="Friedrich A."/>
            <person name="Schacherer J."/>
        </authorList>
    </citation>
    <scope>NUCLEOTIDE SEQUENCE [LARGE SCALE GENOMIC DNA]</scope>
</reference>
<evidence type="ECO:0000259" key="5">
    <source>
        <dbReference type="Pfam" id="PF10392"/>
    </source>
</evidence>
<dbReference type="InterPro" id="IPR019465">
    <property type="entry name" value="Cog5"/>
</dbReference>
<dbReference type="PANTHER" id="PTHR13228:SF3">
    <property type="entry name" value="CONSERVED OLIGOMERIC GOLGI COMPLEX SUBUNIT 5"/>
    <property type="match status" value="1"/>
</dbReference>
<comment type="subcellular location">
    <subcellularLocation>
        <location evidence="1">Golgi apparatus membrane</location>
        <topology evidence="1">Peripheral membrane protein</topology>
    </subcellularLocation>
</comment>
<proteinExistence type="predicted"/>
<dbReference type="EMBL" id="CABFWN010000003">
    <property type="protein sequence ID" value="VUG18246.1"/>
    <property type="molecule type" value="Genomic_DNA"/>
</dbReference>
<organism evidence="7 8">
    <name type="scientific">Dekkera bruxellensis</name>
    <name type="common">Brettanomyces custersii</name>
    <dbReference type="NCBI Taxonomy" id="5007"/>
    <lineage>
        <taxon>Eukaryota</taxon>
        <taxon>Fungi</taxon>
        <taxon>Dikarya</taxon>
        <taxon>Ascomycota</taxon>
        <taxon>Saccharomycotina</taxon>
        <taxon>Pichiomycetes</taxon>
        <taxon>Pichiales</taxon>
        <taxon>Pichiaceae</taxon>
        <taxon>Brettanomyces</taxon>
    </lineage>
</organism>
<dbReference type="PANTHER" id="PTHR13228">
    <property type="entry name" value="CONSERVED OLIGOMERIC GOLGI COMPLEX COMPONENT 5"/>
    <property type="match status" value="1"/>
</dbReference>
<dbReference type="GO" id="GO:0006891">
    <property type="term" value="P:intra-Golgi vesicle-mediated transport"/>
    <property type="evidence" value="ECO:0007669"/>
    <property type="project" value="InterPro"/>
</dbReference>
<feature type="domain" description="Conserved oligomeric Golgi complex subunit 5 N-terminal" evidence="5">
    <location>
        <begin position="11"/>
        <end position="142"/>
    </location>
</feature>
<dbReference type="GO" id="GO:0017119">
    <property type="term" value="C:Golgi transport complex"/>
    <property type="evidence" value="ECO:0007669"/>
    <property type="project" value="InterPro"/>
</dbReference>
<dbReference type="AlphaFoldDB" id="A0A7D9GZX1"/>
<evidence type="ECO:0000313" key="8">
    <source>
        <dbReference type="Proteomes" id="UP000478008"/>
    </source>
</evidence>
<accession>A0A7D9GZX1</accession>
<dbReference type="Pfam" id="PF20649">
    <property type="entry name" value="COG5_C"/>
    <property type="match status" value="1"/>
</dbReference>
<evidence type="ECO:0000256" key="2">
    <source>
        <dbReference type="ARBA" id="ARBA00020974"/>
    </source>
</evidence>
<protein>
    <recommendedName>
        <fullName evidence="2">Conserved oligomeric Golgi complex subunit 5</fullName>
    </recommendedName>
</protein>
<evidence type="ECO:0000313" key="7">
    <source>
        <dbReference type="EMBL" id="VUG18246.1"/>
    </source>
</evidence>
<evidence type="ECO:0000259" key="6">
    <source>
        <dbReference type="Pfam" id="PF20649"/>
    </source>
</evidence>
<evidence type="ECO:0000256" key="3">
    <source>
        <dbReference type="ARBA" id="ARBA00023034"/>
    </source>
</evidence>
<evidence type="ECO:0000256" key="4">
    <source>
        <dbReference type="ARBA" id="ARBA00023136"/>
    </source>
</evidence>
<sequence>MTATQDLSDYETYTDESFVPVEFANGLVVSTNDPETTNIDILTSLKRLKFDLRDLNKKIKKSIDVNYESLIDEFENLEKLSSTVNEINPALSHLNSSYMRLQKEIVDPYSECVRLHLALKKIHQTSTLIRSSLYFIALITKIEMIDSSDHSLRADNYGNLELISEHLFKLKQYISGTPYPRTLKIVRDYELFQSSLVSHCVNIGSAYLKGLTPRGYNDQGVLNVAKSLMYISPSTLYNRLQEVMTKLSSRSINLISRNFNNVDTLENVFRQVSMDAKMLTSMQNVLESNMWIEDDESSASNMWNQIQKFLDLNAPLCTIFWRDIATGIEPRLKTIIQKGGPIAGNLKDSKESIKQTVKNSVSDSLGKTDDGDSMELTIMLNSVRSLD</sequence>
<dbReference type="Proteomes" id="UP000478008">
    <property type="component" value="Unassembled WGS sequence"/>
</dbReference>
<gene>
    <name evidence="7" type="ORF">DEBR0S3_05776G</name>
</gene>
<name>A0A7D9GZX1_DEKBR</name>
<dbReference type="InterPro" id="IPR049176">
    <property type="entry name" value="COG5_N"/>
</dbReference>
<dbReference type="GO" id="GO:0000139">
    <property type="term" value="C:Golgi membrane"/>
    <property type="evidence" value="ECO:0007669"/>
    <property type="project" value="UniProtKB-SubCell"/>
</dbReference>